<dbReference type="EMBL" id="JAENGZ010000899">
    <property type="protein sequence ID" value="KAG6952662.1"/>
    <property type="molecule type" value="Genomic_DNA"/>
</dbReference>
<dbReference type="Proteomes" id="UP000688947">
    <property type="component" value="Unassembled WGS sequence"/>
</dbReference>
<gene>
    <name evidence="1" type="ORF">JG687_00012866</name>
</gene>
<dbReference type="AlphaFoldDB" id="A0A8T1U0K5"/>
<comment type="caution">
    <text evidence="1">The sequence shown here is derived from an EMBL/GenBank/DDBJ whole genome shotgun (WGS) entry which is preliminary data.</text>
</comment>
<reference evidence="1" key="1">
    <citation type="submission" date="2021-01" db="EMBL/GenBank/DDBJ databases">
        <title>Phytophthora aleatoria, a newly-described species from Pinus radiata is distinct from Phytophthora cactorum isolates based on comparative genomics.</title>
        <authorList>
            <person name="Mcdougal R."/>
            <person name="Panda P."/>
            <person name="Williams N."/>
            <person name="Studholme D.J."/>
        </authorList>
    </citation>
    <scope>NUCLEOTIDE SEQUENCE</scope>
    <source>
        <strain evidence="1">NZFS 3830</strain>
    </source>
</reference>
<evidence type="ECO:0000313" key="1">
    <source>
        <dbReference type="EMBL" id="KAG6952662.1"/>
    </source>
</evidence>
<accession>A0A8T1U0K5</accession>
<organism evidence="1 2">
    <name type="scientific">Phytophthora cactorum</name>
    <dbReference type="NCBI Taxonomy" id="29920"/>
    <lineage>
        <taxon>Eukaryota</taxon>
        <taxon>Sar</taxon>
        <taxon>Stramenopiles</taxon>
        <taxon>Oomycota</taxon>
        <taxon>Peronosporomycetes</taxon>
        <taxon>Peronosporales</taxon>
        <taxon>Peronosporaceae</taxon>
        <taxon>Phytophthora</taxon>
    </lineage>
</organism>
<sequence>MELSSFVNTFEVRHVQLKLKRLRVEKVIFESAVIPYMLHETIRRDGQLFLANERRR</sequence>
<proteinExistence type="predicted"/>
<name>A0A8T1U0K5_9STRA</name>
<evidence type="ECO:0000313" key="2">
    <source>
        <dbReference type="Proteomes" id="UP000688947"/>
    </source>
</evidence>
<protein>
    <submittedName>
        <fullName evidence="1">Uncharacterized protein</fullName>
    </submittedName>
</protein>